<dbReference type="PROSITE" id="PS51371">
    <property type="entry name" value="CBS"/>
    <property type="match status" value="2"/>
</dbReference>
<dbReference type="InterPro" id="IPR046342">
    <property type="entry name" value="CBS_dom_sf"/>
</dbReference>
<dbReference type="CDD" id="cd04607">
    <property type="entry name" value="CBS_pair_NTP_transferase_assoc"/>
    <property type="match status" value="1"/>
</dbReference>
<dbReference type="InterPro" id="IPR050486">
    <property type="entry name" value="Mannose-1P_guanyltransferase"/>
</dbReference>
<dbReference type="AlphaFoldDB" id="A0A0F9TKZ6"/>
<evidence type="ECO:0000259" key="1">
    <source>
        <dbReference type="PROSITE" id="PS51371"/>
    </source>
</evidence>
<proteinExistence type="predicted"/>
<dbReference type="SUPFAM" id="SSF53448">
    <property type="entry name" value="Nucleotide-diphospho-sugar transferases"/>
    <property type="match status" value="1"/>
</dbReference>
<dbReference type="EMBL" id="LAZR01000307">
    <property type="protein sequence ID" value="KKN75572.1"/>
    <property type="molecule type" value="Genomic_DNA"/>
</dbReference>
<dbReference type="Gene3D" id="3.90.550.10">
    <property type="entry name" value="Spore Coat Polysaccharide Biosynthesis Protein SpsA, Chain A"/>
    <property type="match status" value="1"/>
</dbReference>
<feature type="domain" description="CBS" evidence="1">
    <location>
        <begin position="65"/>
        <end position="121"/>
    </location>
</feature>
<name>A0A0F9TKZ6_9ZZZZ</name>
<protein>
    <recommendedName>
        <fullName evidence="1">CBS domain-containing protein</fullName>
    </recommendedName>
</protein>
<evidence type="ECO:0000313" key="2">
    <source>
        <dbReference type="EMBL" id="KKN75572.1"/>
    </source>
</evidence>
<dbReference type="PANTHER" id="PTHR22572">
    <property type="entry name" value="SUGAR-1-PHOSPHATE GUANYL TRANSFERASE"/>
    <property type="match status" value="1"/>
</dbReference>
<sequence length="346" mass="38565">MEWTETLMPATATLRDAIANLDHSGLRIVLVAGADKQLLGTVTDGDLRRALLRGDNLETLISSIMFKNPLVVNVDMDYDSVLNLMGINKIHQLPVVDSQNRLIGLHIWDEMLAPELHDNTVLIMAGGFGKRMRPHTENCPKPMLKVGGKPMLEHIIRRAAAEGFRKFVISLFYLPDVITDYFGDGSKFNVEISYIKETSPLGTAGAVSLIEKRPEIPFIVTNGDVMTNIRLSELLDFHKTHQATATMAVRQHEWQHPFGVVKTAGIMINGFEEKPVYRSHVNAGIYVLDPIALDHLVVDQVCNMPTLFERLKNGGFATIAYPMHEAWMDVGRPEDLASANRDISQS</sequence>
<gene>
    <name evidence="2" type="ORF">LCGC14_0379250</name>
</gene>
<dbReference type="InterPro" id="IPR005835">
    <property type="entry name" value="NTP_transferase_dom"/>
</dbReference>
<dbReference type="InterPro" id="IPR000644">
    <property type="entry name" value="CBS_dom"/>
</dbReference>
<accession>A0A0F9TKZ6</accession>
<feature type="domain" description="CBS" evidence="1">
    <location>
        <begin position="1"/>
        <end position="59"/>
    </location>
</feature>
<dbReference type="InterPro" id="IPR029044">
    <property type="entry name" value="Nucleotide-diphossugar_trans"/>
</dbReference>
<comment type="caution">
    <text evidence="2">The sequence shown here is derived from an EMBL/GenBank/DDBJ whole genome shotgun (WGS) entry which is preliminary data.</text>
</comment>
<dbReference type="Gene3D" id="3.10.580.10">
    <property type="entry name" value="CBS-domain"/>
    <property type="match status" value="1"/>
</dbReference>
<dbReference type="CDD" id="cd06426">
    <property type="entry name" value="NTP_transferase_like_2"/>
    <property type="match status" value="1"/>
</dbReference>
<dbReference type="Pfam" id="PF00483">
    <property type="entry name" value="NTP_transferase"/>
    <property type="match status" value="1"/>
</dbReference>
<dbReference type="Pfam" id="PF00571">
    <property type="entry name" value="CBS"/>
    <property type="match status" value="2"/>
</dbReference>
<organism evidence="2">
    <name type="scientific">marine sediment metagenome</name>
    <dbReference type="NCBI Taxonomy" id="412755"/>
    <lineage>
        <taxon>unclassified sequences</taxon>
        <taxon>metagenomes</taxon>
        <taxon>ecological metagenomes</taxon>
    </lineage>
</organism>
<reference evidence="2" key="1">
    <citation type="journal article" date="2015" name="Nature">
        <title>Complex archaea that bridge the gap between prokaryotes and eukaryotes.</title>
        <authorList>
            <person name="Spang A."/>
            <person name="Saw J.H."/>
            <person name="Jorgensen S.L."/>
            <person name="Zaremba-Niedzwiedzka K."/>
            <person name="Martijn J."/>
            <person name="Lind A.E."/>
            <person name="van Eijk R."/>
            <person name="Schleper C."/>
            <person name="Guy L."/>
            <person name="Ettema T.J."/>
        </authorList>
    </citation>
    <scope>NUCLEOTIDE SEQUENCE</scope>
</reference>